<dbReference type="Proteomes" id="UP001586593">
    <property type="component" value="Unassembled WGS sequence"/>
</dbReference>
<evidence type="ECO:0000313" key="2">
    <source>
        <dbReference type="EMBL" id="KAL1844237.1"/>
    </source>
</evidence>
<feature type="compositionally biased region" description="Polar residues" evidence="1">
    <location>
        <begin position="79"/>
        <end position="121"/>
    </location>
</feature>
<dbReference type="EMBL" id="JAZHXJ010001747">
    <property type="protein sequence ID" value="KAL1844237.1"/>
    <property type="molecule type" value="Genomic_DNA"/>
</dbReference>
<feature type="compositionally biased region" description="Basic and acidic residues" evidence="1">
    <location>
        <begin position="22"/>
        <end position="38"/>
    </location>
</feature>
<feature type="region of interest" description="Disordered" evidence="1">
    <location>
        <begin position="1"/>
        <end position="65"/>
    </location>
</feature>
<keyword evidence="3" id="KW-1185">Reference proteome</keyword>
<accession>A0ABR3VR37</accession>
<reference evidence="2 3" key="1">
    <citation type="journal article" date="2024" name="Commun. Biol.">
        <title>Comparative genomic analysis of thermophilic fungi reveals convergent evolutionary adaptations and gene losses.</title>
        <authorList>
            <person name="Steindorff A.S."/>
            <person name="Aguilar-Pontes M.V."/>
            <person name="Robinson A.J."/>
            <person name="Andreopoulos B."/>
            <person name="LaButti K."/>
            <person name="Kuo A."/>
            <person name="Mondo S."/>
            <person name="Riley R."/>
            <person name="Otillar R."/>
            <person name="Haridas S."/>
            <person name="Lipzen A."/>
            <person name="Grimwood J."/>
            <person name="Schmutz J."/>
            <person name="Clum A."/>
            <person name="Reid I.D."/>
            <person name="Moisan M.C."/>
            <person name="Butler G."/>
            <person name="Nguyen T.T.M."/>
            <person name="Dewar K."/>
            <person name="Conant G."/>
            <person name="Drula E."/>
            <person name="Henrissat B."/>
            <person name="Hansel C."/>
            <person name="Singer S."/>
            <person name="Hutchinson M.I."/>
            <person name="de Vries R.P."/>
            <person name="Natvig D.O."/>
            <person name="Powell A.J."/>
            <person name="Tsang A."/>
            <person name="Grigoriev I.V."/>
        </authorList>
    </citation>
    <scope>NUCLEOTIDE SEQUENCE [LARGE SCALE GENOMIC DNA]</scope>
    <source>
        <strain evidence="2 3">ATCC 24622</strain>
    </source>
</reference>
<sequence>MVGSYVLDGREMGNAGKGARPPKGERERRDGGSREIPRRICIACTPRSEVDPERNTNQTRDSSWDAVLLETERHARYANQWSRDASRPTTNQLSPISVGQAGRWTQQGDETHGRCTTTSGNHGRMHERLGPNASFKRINAKRTREKKHESMDDVALWTPSLPPKHGPGCLHTASHSW</sequence>
<evidence type="ECO:0000256" key="1">
    <source>
        <dbReference type="SAM" id="MobiDB-lite"/>
    </source>
</evidence>
<protein>
    <submittedName>
        <fullName evidence="2">Uncharacterized protein</fullName>
    </submittedName>
</protein>
<gene>
    <name evidence="2" type="ORF">VTK73DRAFT_2620</name>
</gene>
<name>A0ABR3VR37_9PEZI</name>
<feature type="region of interest" description="Disordered" evidence="1">
    <location>
        <begin position="77"/>
        <end position="177"/>
    </location>
</feature>
<proteinExistence type="predicted"/>
<comment type="caution">
    <text evidence="2">The sequence shown here is derived from an EMBL/GenBank/DDBJ whole genome shotgun (WGS) entry which is preliminary data.</text>
</comment>
<evidence type="ECO:0000313" key="3">
    <source>
        <dbReference type="Proteomes" id="UP001586593"/>
    </source>
</evidence>
<organism evidence="2 3">
    <name type="scientific">Phialemonium thermophilum</name>
    <dbReference type="NCBI Taxonomy" id="223376"/>
    <lineage>
        <taxon>Eukaryota</taxon>
        <taxon>Fungi</taxon>
        <taxon>Dikarya</taxon>
        <taxon>Ascomycota</taxon>
        <taxon>Pezizomycotina</taxon>
        <taxon>Sordariomycetes</taxon>
        <taxon>Sordariomycetidae</taxon>
        <taxon>Cephalothecales</taxon>
        <taxon>Cephalothecaceae</taxon>
        <taxon>Phialemonium</taxon>
    </lineage>
</organism>